<accession>A0A813J8B9</accession>
<gene>
    <name evidence="1" type="ORF">PGLA2088_LOCUS17412</name>
</gene>
<proteinExistence type="predicted"/>
<reference evidence="1" key="1">
    <citation type="submission" date="2021-02" db="EMBL/GenBank/DDBJ databases">
        <authorList>
            <person name="Dougan E. K."/>
            <person name="Rhodes N."/>
            <person name="Thang M."/>
            <person name="Chan C."/>
        </authorList>
    </citation>
    <scope>NUCLEOTIDE SEQUENCE</scope>
</reference>
<dbReference type="Proteomes" id="UP000626109">
    <property type="component" value="Unassembled WGS sequence"/>
</dbReference>
<dbReference type="AlphaFoldDB" id="A0A813J8B9"/>
<name>A0A813J8B9_POLGL</name>
<dbReference type="EMBL" id="CAJNNW010023110">
    <property type="protein sequence ID" value="CAE8670268.1"/>
    <property type="molecule type" value="Genomic_DNA"/>
</dbReference>
<evidence type="ECO:0000313" key="1">
    <source>
        <dbReference type="EMBL" id="CAE8670268.1"/>
    </source>
</evidence>
<evidence type="ECO:0000313" key="2">
    <source>
        <dbReference type="Proteomes" id="UP000626109"/>
    </source>
</evidence>
<comment type="caution">
    <text evidence="1">The sequence shown here is derived from an EMBL/GenBank/DDBJ whole genome shotgun (WGS) entry which is preliminary data.</text>
</comment>
<sequence length="300" mass="33765">SVSWTPESDSLSDSAKKCILSDPIETDGLNPEKFMHAFERTIRTRPPLGQEISYETKDLPDGGVLAVAKHDGGDVGKYTVYQTFYFKKVTDEVLCHNFITDEKMAETSRVSTSHLQLHRDPIFQLEFWVDELANRRFGPLVMYLLMQLLSLMGSSAKCEMGADSLDGGGKCCISEPITDCAVTAESFLDWSRQSSIDRGFAEETDGSLKEENSSWLSSSSFTKHVYDKEKKEIRACYYGTDDSCAESSLEMTFTTKVHETPFRLEMYCIYVARRKASENEVSQISYITNEVVKSILEAEG</sequence>
<organism evidence="1 2">
    <name type="scientific">Polarella glacialis</name>
    <name type="common">Dinoflagellate</name>
    <dbReference type="NCBI Taxonomy" id="89957"/>
    <lineage>
        <taxon>Eukaryota</taxon>
        <taxon>Sar</taxon>
        <taxon>Alveolata</taxon>
        <taxon>Dinophyceae</taxon>
        <taxon>Suessiales</taxon>
        <taxon>Suessiaceae</taxon>
        <taxon>Polarella</taxon>
    </lineage>
</organism>
<feature type="non-terminal residue" evidence="1">
    <location>
        <position position="1"/>
    </location>
</feature>
<protein>
    <submittedName>
        <fullName evidence="1">Uncharacterized protein</fullName>
    </submittedName>
</protein>